<gene>
    <name evidence="2" type="ORF">SCF082_LOCUS4913</name>
    <name evidence="1" type="ORF">SCF082_LOCUS521</name>
</gene>
<dbReference type="EMBL" id="CAXAMM010000187">
    <property type="protein sequence ID" value="CAK8986378.1"/>
    <property type="molecule type" value="Genomic_DNA"/>
</dbReference>
<reference evidence="2 3" key="1">
    <citation type="submission" date="2024-02" db="EMBL/GenBank/DDBJ databases">
        <authorList>
            <person name="Chen Y."/>
            <person name="Shah S."/>
            <person name="Dougan E. K."/>
            <person name="Thang M."/>
            <person name="Chan C."/>
        </authorList>
    </citation>
    <scope>NUCLEOTIDE SEQUENCE [LARGE SCALE GENOMIC DNA]</scope>
</reference>
<comment type="caution">
    <text evidence="2">The sequence shown here is derived from an EMBL/GenBank/DDBJ whole genome shotgun (WGS) entry which is preliminary data.</text>
</comment>
<name>A0ABP0I5J7_9DINO</name>
<dbReference type="PANTHER" id="PTHR43265:SF1">
    <property type="entry name" value="ESTERASE ESTD"/>
    <property type="match status" value="1"/>
</dbReference>
<dbReference type="GO" id="GO:0016787">
    <property type="term" value="F:hydrolase activity"/>
    <property type="evidence" value="ECO:0007669"/>
    <property type="project" value="UniProtKB-KW"/>
</dbReference>
<dbReference type="Proteomes" id="UP001642464">
    <property type="component" value="Unassembled WGS sequence"/>
</dbReference>
<sequence>MPAQRDDLAFDCRRQWPPVCEIRGIIPGKPDLGLVTDQDASAFVNSVKRFAHEWRNSMSVASQFEISTADGVALLTGELMGPRDCSLSRGTLLIVPGGWFADRDGDMGDSGTEADLMYLRIARRVCAEGFSVARYDNRGVTGNACRLGLVPDEIDTAEGAAEYLRNCVDPQIRKSVTPESLMSDVVTMCESLSDHSAVAADRVAIFAHSEGGLHVARALERLAIPPCGVVLAGTSMLSPADCMRWQMVDRCVEEVMSWDEDNAGRVTEAEVERRLHSSFLLELGIHQSDLAMSGAGWTESDTRSFFEVRYQAEQDRALAAADEATFPTSDDESFVAASYRWYKQWFRDEFPTLEFFARFRGKLAIHYGEIDRQLALAQEIQFIESHIEKWPRVPHVVVHPRCGHALGRDRPLSGPMDSQAEDRLVADILEMFR</sequence>
<evidence type="ECO:0000313" key="2">
    <source>
        <dbReference type="EMBL" id="CAK8996694.1"/>
    </source>
</evidence>
<keyword evidence="2" id="KW-0378">Hydrolase</keyword>
<evidence type="ECO:0000313" key="1">
    <source>
        <dbReference type="EMBL" id="CAK8986378.1"/>
    </source>
</evidence>
<dbReference type="PANTHER" id="PTHR43265">
    <property type="entry name" value="ESTERASE ESTD"/>
    <property type="match status" value="1"/>
</dbReference>
<organism evidence="2 3">
    <name type="scientific">Durusdinium trenchii</name>
    <dbReference type="NCBI Taxonomy" id="1381693"/>
    <lineage>
        <taxon>Eukaryota</taxon>
        <taxon>Sar</taxon>
        <taxon>Alveolata</taxon>
        <taxon>Dinophyceae</taxon>
        <taxon>Suessiales</taxon>
        <taxon>Symbiodiniaceae</taxon>
        <taxon>Durusdinium</taxon>
    </lineage>
</organism>
<proteinExistence type="predicted"/>
<dbReference type="InterPro" id="IPR029058">
    <property type="entry name" value="AB_hydrolase_fold"/>
</dbReference>
<dbReference type="EMBL" id="CAXAMM010002580">
    <property type="protein sequence ID" value="CAK8996694.1"/>
    <property type="molecule type" value="Genomic_DNA"/>
</dbReference>
<evidence type="ECO:0000313" key="3">
    <source>
        <dbReference type="Proteomes" id="UP001642464"/>
    </source>
</evidence>
<dbReference type="SUPFAM" id="SSF53474">
    <property type="entry name" value="alpha/beta-Hydrolases"/>
    <property type="match status" value="1"/>
</dbReference>
<dbReference type="InterPro" id="IPR053145">
    <property type="entry name" value="AB_hydrolase_Est10"/>
</dbReference>
<accession>A0ABP0I5J7</accession>
<dbReference type="Gene3D" id="3.40.50.1820">
    <property type="entry name" value="alpha/beta hydrolase"/>
    <property type="match status" value="1"/>
</dbReference>
<protein>
    <submittedName>
        <fullName evidence="2">Alpha/beta hydrolase</fullName>
    </submittedName>
</protein>
<keyword evidence="3" id="KW-1185">Reference proteome</keyword>